<feature type="transmembrane region" description="Helical" evidence="1">
    <location>
        <begin position="21"/>
        <end position="41"/>
    </location>
</feature>
<dbReference type="Proteomes" id="UP000270025">
    <property type="component" value="Chromosome"/>
</dbReference>
<proteinExistence type="predicted"/>
<keyword evidence="1" id="KW-0472">Membrane</keyword>
<feature type="transmembrane region" description="Helical" evidence="1">
    <location>
        <begin position="47"/>
        <end position="71"/>
    </location>
</feature>
<gene>
    <name evidence="2" type="ORF">NCTC3166_00295</name>
</gene>
<organism evidence="2 3">
    <name type="scientific">Streptococcus viridans</name>
    <dbReference type="NCBI Taxonomy" id="78535"/>
    <lineage>
        <taxon>Bacteria</taxon>
        <taxon>Bacillati</taxon>
        <taxon>Bacillota</taxon>
        <taxon>Bacilli</taxon>
        <taxon>Lactobacillales</taxon>
        <taxon>Streptococcaceae</taxon>
        <taxon>Streptococcus</taxon>
    </lineage>
</organism>
<keyword evidence="1" id="KW-1133">Transmembrane helix</keyword>
<dbReference type="KEGG" id="svf:NCTC3166_00295"/>
<feature type="transmembrane region" description="Helical" evidence="1">
    <location>
        <begin position="202"/>
        <end position="226"/>
    </location>
</feature>
<protein>
    <submittedName>
        <fullName evidence="2">Membrane protein</fullName>
    </submittedName>
</protein>
<accession>A0A3S4M1V8</accession>
<evidence type="ECO:0000313" key="3">
    <source>
        <dbReference type="Proteomes" id="UP000270025"/>
    </source>
</evidence>
<dbReference type="EMBL" id="LR134266">
    <property type="protein sequence ID" value="VED66511.1"/>
    <property type="molecule type" value="Genomic_DNA"/>
</dbReference>
<feature type="transmembrane region" description="Helical" evidence="1">
    <location>
        <begin position="92"/>
        <end position="111"/>
    </location>
</feature>
<dbReference type="AlphaFoldDB" id="A0A3S4M1V8"/>
<evidence type="ECO:0000256" key="1">
    <source>
        <dbReference type="SAM" id="Phobius"/>
    </source>
</evidence>
<feature type="transmembrane region" description="Helical" evidence="1">
    <location>
        <begin position="158"/>
        <end position="177"/>
    </location>
</feature>
<name>A0A3S4M1V8_9STRE</name>
<evidence type="ECO:0000313" key="2">
    <source>
        <dbReference type="EMBL" id="VED66511.1"/>
    </source>
</evidence>
<sequence>MLKRFFSLLWLRYRYLLHNKIILFVCVFTPIVDFSLLNFIPDVRGSVFLMSMAIITIYSLTAGTFTTLIISEEKDKKNLRTLILTGVKIPEYIFSTILFPFLFSIIGVWVMPITFGISIPNLALYSLVTFLTILCFILVNFTIALFCKNQTQASAVSLIFYLVIMTFPMFSSINKFAKLLTDFSLLGAHNQYFNDISAFSLYNIQILTLLLWIVLMSALVYTGFVWNKKH</sequence>
<keyword evidence="3" id="KW-1185">Reference proteome</keyword>
<reference evidence="2 3" key="1">
    <citation type="submission" date="2018-12" db="EMBL/GenBank/DDBJ databases">
        <authorList>
            <consortium name="Pathogen Informatics"/>
        </authorList>
    </citation>
    <scope>NUCLEOTIDE SEQUENCE [LARGE SCALE GENOMIC DNA]</scope>
    <source>
        <strain evidence="2 3">NCTC3166</strain>
    </source>
</reference>
<feature type="transmembrane region" description="Helical" evidence="1">
    <location>
        <begin position="123"/>
        <end position="146"/>
    </location>
</feature>
<keyword evidence="1" id="KW-0812">Transmembrane</keyword>